<dbReference type="EMBL" id="HBUF01371906">
    <property type="protein sequence ID" value="CAG6726572.1"/>
    <property type="molecule type" value="Transcribed_RNA"/>
</dbReference>
<organism evidence="1">
    <name type="scientific">Cacopsylla melanoneura</name>
    <dbReference type="NCBI Taxonomy" id="428564"/>
    <lineage>
        <taxon>Eukaryota</taxon>
        <taxon>Metazoa</taxon>
        <taxon>Ecdysozoa</taxon>
        <taxon>Arthropoda</taxon>
        <taxon>Hexapoda</taxon>
        <taxon>Insecta</taxon>
        <taxon>Pterygota</taxon>
        <taxon>Neoptera</taxon>
        <taxon>Paraneoptera</taxon>
        <taxon>Hemiptera</taxon>
        <taxon>Sternorrhyncha</taxon>
        <taxon>Psylloidea</taxon>
        <taxon>Psyllidae</taxon>
        <taxon>Psyllinae</taxon>
        <taxon>Cacopsylla</taxon>
    </lineage>
</organism>
<dbReference type="AlphaFoldDB" id="A0A8D8YD47"/>
<proteinExistence type="predicted"/>
<protein>
    <submittedName>
        <fullName evidence="1">Protein SERAC1</fullName>
    </submittedName>
</protein>
<reference evidence="1" key="1">
    <citation type="submission" date="2021-05" db="EMBL/GenBank/DDBJ databases">
        <authorList>
            <person name="Alioto T."/>
            <person name="Alioto T."/>
            <person name="Gomez Garrido J."/>
        </authorList>
    </citation>
    <scope>NUCLEOTIDE SEQUENCE</scope>
</reference>
<name>A0A8D8YD47_9HEMI</name>
<dbReference type="EMBL" id="HBUF01371905">
    <property type="protein sequence ID" value="CAG6726571.1"/>
    <property type="molecule type" value="Transcribed_RNA"/>
</dbReference>
<accession>A0A8D8YD47</accession>
<evidence type="ECO:0000313" key="1">
    <source>
        <dbReference type="EMBL" id="CAG6726572.1"/>
    </source>
</evidence>
<sequence length="302" mass="35219">MKFWEPLRIFSWKELCTLVNTTYPVQAFNKKKDQVYVYLKSKEYLALVENSKYYGIQAGKYSSMVGSCGCSLWLFYQVQDTLSRIRQIVRTDALDLDFRRSEYIYLNDADHIKDVMGIQLIDLKGNLHPCESPSIPVQLWENYQKSKPWRWLNLAQSESWSGRQRGVRELAAMHDLEDCDYQQLAQAIDVRTAVGLARTPNVNQRLFLPPRVPSHSVGGLNEQLKTLLQKLNENIRHSCVDYILCTAFADYNDEKGTDLYAYWLETLQIPYHLRWISPHDLVQMSLRSLVHHGSLDDYPDCK</sequence>